<sequence>MRPERGAVKGCLLAALGAISVQICSSVRRRINRFRLVLAPHSAYLEFMVVGNVGGVIAATLKFLLQCVLSYAGRLGIRQARVSLLQHEGIRLRRRENGRGREKTAAAAQNGGARISRVLRRNKALAHSTTTDLPRQGMDQPGESEQCRDAKGAGDEECGQHDSTLDVTKCIVSLARSCGLGIGVNDNKLLRYRGQLGLQQRATGPQRPFGADGREDGADSIRCSRR</sequence>
<dbReference type="EMBL" id="QJSQ01000012">
    <property type="protein sequence ID" value="PYE21867.1"/>
    <property type="molecule type" value="Genomic_DNA"/>
</dbReference>
<evidence type="ECO:0000313" key="3">
    <source>
        <dbReference type="Proteomes" id="UP000247772"/>
    </source>
</evidence>
<protein>
    <submittedName>
        <fullName evidence="2">Uncharacterized protein</fullName>
    </submittedName>
</protein>
<feature type="compositionally biased region" description="Basic and acidic residues" evidence="1">
    <location>
        <begin position="145"/>
        <end position="161"/>
    </location>
</feature>
<dbReference type="Proteomes" id="UP000247772">
    <property type="component" value="Unassembled WGS sequence"/>
</dbReference>
<reference evidence="2 3" key="1">
    <citation type="submission" date="2018-06" db="EMBL/GenBank/DDBJ databases">
        <title>Genomic Encyclopedia of Type Strains, Phase IV (KMG-V): Genome sequencing to study the core and pangenomes of soil and plant-associated prokaryotes.</title>
        <authorList>
            <person name="Whitman W."/>
        </authorList>
    </citation>
    <scope>NUCLEOTIDE SEQUENCE [LARGE SCALE GENOMIC DNA]</scope>
    <source>
        <strain evidence="2 3">SRCL-318</strain>
    </source>
</reference>
<evidence type="ECO:0000313" key="2">
    <source>
        <dbReference type="EMBL" id="PYE21867.1"/>
    </source>
</evidence>
<feature type="region of interest" description="Disordered" evidence="1">
    <location>
        <begin position="126"/>
        <end position="161"/>
    </location>
</feature>
<organism evidence="2 3">
    <name type="scientific">Paraburkholderia silvatlantica</name>
    <dbReference type="NCBI Taxonomy" id="321895"/>
    <lineage>
        <taxon>Bacteria</taxon>
        <taxon>Pseudomonadati</taxon>
        <taxon>Pseudomonadota</taxon>
        <taxon>Betaproteobacteria</taxon>
        <taxon>Burkholderiales</taxon>
        <taxon>Burkholderiaceae</taxon>
        <taxon>Paraburkholderia</taxon>
    </lineage>
</organism>
<feature type="region of interest" description="Disordered" evidence="1">
    <location>
        <begin position="200"/>
        <end position="226"/>
    </location>
</feature>
<name>A0A2V4UBX1_9BURK</name>
<gene>
    <name evidence="2" type="ORF">C7410_11257</name>
</gene>
<dbReference type="AlphaFoldDB" id="A0A2V4UBX1"/>
<comment type="caution">
    <text evidence="2">The sequence shown here is derived from an EMBL/GenBank/DDBJ whole genome shotgun (WGS) entry which is preliminary data.</text>
</comment>
<proteinExistence type="predicted"/>
<accession>A0A2V4UBX1</accession>
<evidence type="ECO:0000256" key="1">
    <source>
        <dbReference type="SAM" id="MobiDB-lite"/>
    </source>
</evidence>